<feature type="region of interest" description="Disordered" evidence="1">
    <location>
        <begin position="557"/>
        <end position="630"/>
    </location>
</feature>
<accession>A0A1B6K9W7</accession>
<evidence type="ECO:0000313" key="2">
    <source>
        <dbReference type="EMBL" id="JAT08215.1"/>
    </source>
</evidence>
<feature type="compositionally biased region" description="Basic residues" evidence="1">
    <location>
        <begin position="652"/>
        <end position="662"/>
    </location>
</feature>
<dbReference type="AlphaFoldDB" id="A0A1B6K9W7"/>
<reference evidence="2" key="1">
    <citation type="submission" date="2015-11" db="EMBL/GenBank/DDBJ databases">
        <title>De novo transcriptome assembly of four potential Pierce s Disease insect vectors from Arizona vineyards.</title>
        <authorList>
            <person name="Tassone E.E."/>
        </authorList>
    </citation>
    <scope>NUCLEOTIDE SEQUENCE</scope>
</reference>
<feature type="region of interest" description="Disordered" evidence="1">
    <location>
        <begin position="1"/>
        <end position="21"/>
    </location>
</feature>
<proteinExistence type="predicted"/>
<feature type="region of interest" description="Disordered" evidence="1">
    <location>
        <begin position="180"/>
        <end position="201"/>
    </location>
</feature>
<feature type="compositionally biased region" description="Basic and acidic residues" evidence="1">
    <location>
        <begin position="599"/>
        <end position="612"/>
    </location>
</feature>
<feature type="region of interest" description="Disordered" evidence="1">
    <location>
        <begin position="646"/>
        <end position="668"/>
    </location>
</feature>
<organism evidence="2">
    <name type="scientific">Graphocephala atropunctata</name>
    <dbReference type="NCBI Taxonomy" id="36148"/>
    <lineage>
        <taxon>Eukaryota</taxon>
        <taxon>Metazoa</taxon>
        <taxon>Ecdysozoa</taxon>
        <taxon>Arthropoda</taxon>
        <taxon>Hexapoda</taxon>
        <taxon>Insecta</taxon>
        <taxon>Pterygota</taxon>
        <taxon>Neoptera</taxon>
        <taxon>Paraneoptera</taxon>
        <taxon>Hemiptera</taxon>
        <taxon>Auchenorrhyncha</taxon>
        <taxon>Membracoidea</taxon>
        <taxon>Cicadellidae</taxon>
        <taxon>Cicadellinae</taxon>
        <taxon>Cicadellini</taxon>
        <taxon>Graphocephala</taxon>
    </lineage>
</organism>
<protein>
    <submittedName>
        <fullName evidence="2">Uncharacterized protein</fullName>
    </submittedName>
</protein>
<gene>
    <name evidence="2" type="ORF">g.28079</name>
</gene>
<evidence type="ECO:0000256" key="1">
    <source>
        <dbReference type="SAM" id="MobiDB-lite"/>
    </source>
</evidence>
<sequence length="692" mass="77701">MTRAVGTRSSKRKPLKFSQDQEIIPDDCKQSSPSILSQSTTKQTVMKNKCAAAMKENIPDDCKQSSPSILSQSAAKRTMLKNKCAGAMKENISPKGEANKFLKSTPVINKDVFSPVRKSVRHHKYSPSLQDTLAKNTPERNVLCDKTNSWTTDGNKPDRKHVQVLQTVENKKNTLYKIINVPDPNGSGSAEKSSCGKENISSESHVPIYRNKELLEVESESKTLPTQKNEAVYEFEVDENEEPVQKKRRKKRVYIRKPKLGPKALTINNIKYSSTESLASLPEKPIAQKKRPTKGTKANLKLCPVVTLNDSEATCYSAKSFMSHPPSLILCENRNFQSKHELSVLQETQSEQCASPENVDSISDHLTETNCNSSIPLNISACSKENNPISTCSHFSPNPRCYVSKTSNKSNSSLIHNSNSGQAIANNTLPFQVSSCLANSSVTSTHVFLSSTPCKRTSLIVRNNSVFDDSCDLPRGMRPSTGFIKDVSASGNTSTDHCFGFDEPEELEEPLVSPIKSNIDLVPTRKPVKLFSWKTEPNQEERHKPSAQEVIEMLKATIPKTNNKQTSEVFDTSVQQRSSPSPTEELNEIPVNFRKPPRRSYERQRRIRHNSDHEEEEDESEKEHYDIEEEKEKVPKVVKKCYKKTANTTKTAKPRVTKSKQKAAKEEEELERLAAQMNAQFQKIEQMNLVVE</sequence>
<dbReference type="EMBL" id="GEBQ01031762">
    <property type="protein sequence ID" value="JAT08215.1"/>
    <property type="molecule type" value="Transcribed_RNA"/>
</dbReference>
<feature type="compositionally biased region" description="Polar residues" evidence="1">
    <location>
        <begin position="559"/>
        <end position="584"/>
    </location>
</feature>
<feature type="compositionally biased region" description="Basic and acidic residues" evidence="1">
    <location>
        <begin position="621"/>
        <end position="630"/>
    </location>
</feature>
<name>A0A1B6K9W7_9HEMI</name>